<dbReference type="Proteomes" id="UP000775213">
    <property type="component" value="Unassembled WGS sequence"/>
</dbReference>
<feature type="transmembrane region" description="Helical" evidence="1">
    <location>
        <begin position="375"/>
        <end position="396"/>
    </location>
</feature>
<accession>A0AAV7GKC6</accession>
<gene>
    <name evidence="2" type="ORF">IEQ34_014025</name>
</gene>
<dbReference type="Pfam" id="PF03140">
    <property type="entry name" value="DUF247"/>
    <property type="match status" value="2"/>
</dbReference>
<comment type="caution">
    <text evidence="2">The sequence shown here is derived from an EMBL/GenBank/DDBJ whole genome shotgun (WGS) entry which is preliminary data.</text>
</comment>
<dbReference type="EMBL" id="JAGFBR010000013">
    <property type="protein sequence ID" value="KAH0456118.1"/>
    <property type="molecule type" value="Genomic_DNA"/>
</dbReference>
<evidence type="ECO:0000313" key="2">
    <source>
        <dbReference type="EMBL" id="KAH0456118.1"/>
    </source>
</evidence>
<name>A0AAV7GKC6_DENCH</name>
<dbReference type="PANTHER" id="PTHR31170:SF25">
    <property type="entry name" value="BNAA09G04570D PROTEIN"/>
    <property type="match status" value="1"/>
</dbReference>
<protein>
    <submittedName>
        <fullName evidence="2">Uncharacterized protein</fullName>
    </submittedName>
</protein>
<evidence type="ECO:0000256" key="1">
    <source>
        <dbReference type="SAM" id="Phobius"/>
    </source>
</evidence>
<keyword evidence="1" id="KW-1133">Transmembrane helix</keyword>
<reference evidence="2 3" key="1">
    <citation type="journal article" date="2021" name="Hortic Res">
        <title>Chromosome-scale assembly of the Dendrobium chrysotoxum genome enhances the understanding of orchid evolution.</title>
        <authorList>
            <person name="Zhang Y."/>
            <person name="Zhang G.Q."/>
            <person name="Zhang D."/>
            <person name="Liu X.D."/>
            <person name="Xu X.Y."/>
            <person name="Sun W.H."/>
            <person name="Yu X."/>
            <person name="Zhu X."/>
            <person name="Wang Z.W."/>
            <person name="Zhao X."/>
            <person name="Zhong W.Y."/>
            <person name="Chen H."/>
            <person name="Yin W.L."/>
            <person name="Huang T."/>
            <person name="Niu S.C."/>
            <person name="Liu Z.J."/>
        </authorList>
    </citation>
    <scope>NUCLEOTIDE SEQUENCE [LARGE SCALE GENOMIC DNA]</scope>
    <source>
        <strain evidence="2">Lindl</strain>
    </source>
</reference>
<keyword evidence="1" id="KW-0472">Membrane</keyword>
<dbReference type="PANTHER" id="PTHR31170">
    <property type="entry name" value="BNAC04G53230D PROTEIN"/>
    <property type="match status" value="1"/>
</dbReference>
<keyword evidence="1" id="KW-0812">Transmembrane</keyword>
<proteinExistence type="predicted"/>
<keyword evidence="3" id="KW-1185">Reference proteome</keyword>
<dbReference type="InterPro" id="IPR004158">
    <property type="entry name" value="DUF247_pln"/>
</dbReference>
<evidence type="ECO:0000313" key="3">
    <source>
        <dbReference type="Proteomes" id="UP000775213"/>
    </source>
</evidence>
<sequence>MAEKLILDLTRKLQLPQNQPAQEPCSKSIYRVPKILTDINSQAYEPKLTSFGPYHHNCHHLLPREESKLSALLQFHRRIARASKTPDDVLIAMRRVEPRLIAYYDGLQVEEDYEDCLERGRFHHRDWLKEKDEFLEIMITDGCFALEIMLADKRSTVGEQSEYDSHDPVFGAERMIYIGDVNTLIKAFYNLSSASPADQIIDECFHILDLYRKIVTFEGEYLPSYENVQSTTKLRNAGVSFCKSKTNSFRNISFNGGILSLPQLKVDDTIESLLLNLMAFERLHATAGNKVTTYVFFMNGLINTVDDVALLRNEEIIKGLSATISKIFNKITKEAILVGFTDGIVGVNNKLNTYCKKRMRRWRANFIEIYLKNPWIFTSLLGCLLLLALIIIKTVYIML</sequence>
<dbReference type="AlphaFoldDB" id="A0AAV7GKC6"/>
<organism evidence="2 3">
    <name type="scientific">Dendrobium chrysotoxum</name>
    <name type="common">Orchid</name>
    <dbReference type="NCBI Taxonomy" id="161865"/>
    <lineage>
        <taxon>Eukaryota</taxon>
        <taxon>Viridiplantae</taxon>
        <taxon>Streptophyta</taxon>
        <taxon>Embryophyta</taxon>
        <taxon>Tracheophyta</taxon>
        <taxon>Spermatophyta</taxon>
        <taxon>Magnoliopsida</taxon>
        <taxon>Liliopsida</taxon>
        <taxon>Asparagales</taxon>
        <taxon>Orchidaceae</taxon>
        <taxon>Epidendroideae</taxon>
        <taxon>Malaxideae</taxon>
        <taxon>Dendrobiinae</taxon>
        <taxon>Dendrobium</taxon>
    </lineage>
</organism>